<dbReference type="HOGENOM" id="CLU_1456347_0_0_1"/>
<keyword evidence="2" id="KW-0472">Membrane</keyword>
<dbReference type="Gramene" id="ERN02321">
    <property type="protein sequence ID" value="ERN02321"/>
    <property type="gene ID" value="AMTR_s00084p00178010"/>
</dbReference>
<gene>
    <name evidence="3" type="ORF">AMTR_s00084p00178010</name>
</gene>
<feature type="region of interest" description="Disordered" evidence="1">
    <location>
        <begin position="62"/>
        <end position="108"/>
    </location>
</feature>
<keyword evidence="2" id="KW-1133">Transmembrane helix</keyword>
<dbReference type="Proteomes" id="UP000017836">
    <property type="component" value="Unassembled WGS sequence"/>
</dbReference>
<proteinExistence type="predicted"/>
<name>W1P414_AMBTC</name>
<dbReference type="EMBL" id="KI394648">
    <property type="protein sequence ID" value="ERN02321.1"/>
    <property type="molecule type" value="Genomic_DNA"/>
</dbReference>
<keyword evidence="2" id="KW-0812">Transmembrane</keyword>
<keyword evidence="4" id="KW-1185">Reference proteome</keyword>
<protein>
    <submittedName>
        <fullName evidence="3">Uncharacterized protein</fullName>
    </submittedName>
</protein>
<evidence type="ECO:0000313" key="3">
    <source>
        <dbReference type="EMBL" id="ERN02321.1"/>
    </source>
</evidence>
<sequence>MKAPLLFRGKGSELLTHPSHITATCDEALGFFRDEEPIPFDQSEEIVPDNRDEDVGDEGLNIFEQEGPNERSEQPVAVAPDDMDGGVRDEGPSISQGEEAGTDGRLEQPEASVLGLSRVEARSGLEKSGNLGFEVAPLECHECSVKWSLIMRSIVTWSIAVWSITMWSLAVRSIVVWSITVWSIIV</sequence>
<feature type="transmembrane region" description="Helical" evidence="2">
    <location>
        <begin position="154"/>
        <end position="185"/>
    </location>
</feature>
<accession>W1P414</accession>
<organism evidence="3 4">
    <name type="scientific">Amborella trichopoda</name>
    <dbReference type="NCBI Taxonomy" id="13333"/>
    <lineage>
        <taxon>Eukaryota</taxon>
        <taxon>Viridiplantae</taxon>
        <taxon>Streptophyta</taxon>
        <taxon>Embryophyta</taxon>
        <taxon>Tracheophyta</taxon>
        <taxon>Spermatophyta</taxon>
        <taxon>Magnoliopsida</taxon>
        <taxon>Amborellales</taxon>
        <taxon>Amborellaceae</taxon>
        <taxon>Amborella</taxon>
    </lineage>
</organism>
<evidence type="ECO:0000256" key="1">
    <source>
        <dbReference type="SAM" id="MobiDB-lite"/>
    </source>
</evidence>
<evidence type="ECO:0000313" key="4">
    <source>
        <dbReference type="Proteomes" id="UP000017836"/>
    </source>
</evidence>
<reference evidence="4" key="1">
    <citation type="journal article" date="2013" name="Science">
        <title>The Amborella genome and the evolution of flowering plants.</title>
        <authorList>
            <consortium name="Amborella Genome Project"/>
        </authorList>
    </citation>
    <scope>NUCLEOTIDE SEQUENCE [LARGE SCALE GENOMIC DNA]</scope>
</reference>
<evidence type="ECO:0000256" key="2">
    <source>
        <dbReference type="SAM" id="Phobius"/>
    </source>
</evidence>
<feature type="compositionally biased region" description="Acidic residues" evidence="1">
    <location>
        <begin position="42"/>
        <end position="57"/>
    </location>
</feature>
<dbReference type="AlphaFoldDB" id="W1P414"/>
<feature type="region of interest" description="Disordered" evidence="1">
    <location>
        <begin position="38"/>
        <end position="57"/>
    </location>
</feature>